<dbReference type="Gene3D" id="3.40.50.1820">
    <property type="entry name" value="alpha/beta hydrolase"/>
    <property type="match status" value="1"/>
</dbReference>
<reference evidence="2 3" key="1">
    <citation type="submission" date="2023-08" db="EMBL/GenBank/DDBJ databases">
        <title>Black Yeasts Isolated from many extreme environments.</title>
        <authorList>
            <person name="Coleine C."/>
            <person name="Stajich J.E."/>
            <person name="Selbmann L."/>
        </authorList>
    </citation>
    <scope>NUCLEOTIDE SEQUENCE [LARGE SCALE GENOMIC DNA]</scope>
    <source>
        <strain evidence="2 3">CCFEE 5792</strain>
    </source>
</reference>
<dbReference type="SUPFAM" id="SSF53474">
    <property type="entry name" value="alpha/beta-Hydrolases"/>
    <property type="match status" value="1"/>
</dbReference>
<dbReference type="InterPro" id="IPR029058">
    <property type="entry name" value="AB_hydrolase_fold"/>
</dbReference>
<dbReference type="InterPro" id="IPR050466">
    <property type="entry name" value="Carboxylest/Gibb_receptor"/>
</dbReference>
<evidence type="ECO:0000313" key="2">
    <source>
        <dbReference type="EMBL" id="KAK5050844.1"/>
    </source>
</evidence>
<organism evidence="2 3">
    <name type="scientific">Exophiala bonariae</name>
    <dbReference type="NCBI Taxonomy" id="1690606"/>
    <lineage>
        <taxon>Eukaryota</taxon>
        <taxon>Fungi</taxon>
        <taxon>Dikarya</taxon>
        <taxon>Ascomycota</taxon>
        <taxon>Pezizomycotina</taxon>
        <taxon>Eurotiomycetes</taxon>
        <taxon>Chaetothyriomycetidae</taxon>
        <taxon>Chaetothyriales</taxon>
        <taxon>Herpotrichiellaceae</taxon>
        <taxon>Exophiala</taxon>
    </lineage>
</organism>
<dbReference type="PANTHER" id="PTHR23024:SF24">
    <property type="entry name" value="ALPHA_BETA HYDROLASE FOLD-3 DOMAIN-CONTAINING PROTEIN"/>
    <property type="match status" value="1"/>
</dbReference>
<proteinExistence type="predicted"/>
<gene>
    <name evidence="2" type="ORF">LTR84_003403</name>
</gene>
<dbReference type="RefSeq" id="XP_064705344.1">
    <property type="nucleotide sequence ID" value="XM_064846991.1"/>
</dbReference>
<accession>A0AAV9NAW5</accession>
<dbReference type="EMBL" id="JAVRRD010000016">
    <property type="protein sequence ID" value="KAK5050844.1"/>
    <property type="molecule type" value="Genomic_DNA"/>
</dbReference>
<dbReference type="GeneID" id="89971590"/>
<dbReference type="Pfam" id="PF07859">
    <property type="entry name" value="Abhydrolase_3"/>
    <property type="match status" value="1"/>
</dbReference>
<keyword evidence="3" id="KW-1185">Reference proteome</keyword>
<feature type="domain" description="Alpha/beta hydrolase fold-3" evidence="1">
    <location>
        <begin position="55"/>
        <end position="176"/>
    </location>
</feature>
<comment type="caution">
    <text evidence="2">The sequence shown here is derived from an EMBL/GenBank/DDBJ whole genome shotgun (WGS) entry which is preliminary data.</text>
</comment>
<evidence type="ECO:0000259" key="1">
    <source>
        <dbReference type="Pfam" id="PF07859"/>
    </source>
</evidence>
<sequence length="211" mass="23578">MEPYTIDPEKQWSNTLKILPQFDAYRVAYKHVNNQPIHAFFVIPKSLPPGPRPLLVRFHGGGWTEGEADASLRPFFLELALKYGAVVLAPDYRLRPEHEMVDGINDVRSFWKWVEQDAQSVLQKSIPALELDVNNLLIGGESAGGYLTAQTALLGMTKLSIKVLFIQYPALDLKDAFDIPEDPTSHPAFTPRIPYSLVEDHLAALEPGAIC</sequence>
<name>A0AAV9NAW5_9EURO</name>
<dbReference type="PANTHER" id="PTHR23024">
    <property type="entry name" value="ARYLACETAMIDE DEACETYLASE"/>
    <property type="match status" value="1"/>
</dbReference>
<protein>
    <recommendedName>
        <fullName evidence="1">Alpha/beta hydrolase fold-3 domain-containing protein</fullName>
    </recommendedName>
</protein>
<dbReference type="Proteomes" id="UP001358417">
    <property type="component" value="Unassembled WGS sequence"/>
</dbReference>
<dbReference type="InterPro" id="IPR013094">
    <property type="entry name" value="AB_hydrolase_3"/>
</dbReference>
<evidence type="ECO:0000313" key="3">
    <source>
        <dbReference type="Proteomes" id="UP001358417"/>
    </source>
</evidence>
<dbReference type="AlphaFoldDB" id="A0AAV9NAW5"/>
<dbReference type="GO" id="GO:0016787">
    <property type="term" value="F:hydrolase activity"/>
    <property type="evidence" value="ECO:0007669"/>
    <property type="project" value="InterPro"/>
</dbReference>